<dbReference type="EMBL" id="CP007547">
    <property type="protein sequence ID" value="AIL46982.1"/>
    <property type="molecule type" value="Genomic_DNA"/>
</dbReference>
<dbReference type="Proteomes" id="UP000028933">
    <property type="component" value="Chromosome"/>
</dbReference>
<sequence>MFFNSSGNSLQSNIPLSRLSILLSGIIFFDFSKDNRLQAVAFG</sequence>
<dbReference type="AlphaFoldDB" id="A0A077EHP6"/>
<reference evidence="1" key="2">
    <citation type="journal article" date="2015" name="Genome Biol. Evol.">
        <title>Complete Genome Sequence and Transcriptomic Analysis of the Novel Pathogen Elizabethkingia anophelis in Response to Oxidative Stress.</title>
        <authorList>
            <person name="Li Y."/>
            <person name="Liu Y."/>
            <person name="Chew S.C."/>
            <person name="Tay M."/>
            <person name="Salido M.M."/>
            <person name="Teo J."/>
            <person name="Lauro F.M."/>
            <person name="Givskov M."/>
            <person name="Yang L."/>
        </authorList>
    </citation>
    <scope>NUCLEOTIDE SEQUENCE</scope>
    <source>
        <strain evidence="1">NUHP1</strain>
    </source>
</reference>
<evidence type="ECO:0000313" key="1">
    <source>
        <dbReference type="EMBL" id="AIL46982.1"/>
    </source>
</evidence>
<reference evidence="1" key="1">
    <citation type="journal article" date="2013" name="Lancet">
        <title>First case of E anophelis outbreak in an intensive-care unit.</title>
        <authorList>
            <person name="Teo J."/>
            <person name="Tan S.Y."/>
            <person name="Tay M."/>
            <person name="Ding Y."/>
            <person name="Kjelleberg S."/>
            <person name="Givskov M."/>
            <person name="Lin R.T."/>
            <person name="Yang L."/>
        </authorList>
    </citation>
    <scope>NUCLEOTIDE SEQUENCE [LARGE SCALE GENOMIC DNA]</scope>
    <source>
        <strain evidence="1">NUHP1</strain>
    </source>
</reference>
<evidence type="ECO:0000313" key="2">
    <source>
        <dbReference type="Proteomes" id="UP000028933"/>
    </source>
</evidence>
<accession>A0A077EHP6</accession>
<name>A0A077EHP6_9FLAO</name>
<protein>
    <submittedName>
        <fullName evidence="1">Uncharacterized protein</fullName>
    </submittedName>
</protein>
<proteinExistence type="predicted"/>
<dbReference type="KEGG" id="eao:BD94_3207"/>
<organism evidence="1 2">
    <name type="scientific">Elizabethkingia anophelis NUHP1</name>
    <dbReference type="NCBI Taxonomy" id="1338011"/>
    <lineage>
        <taxon>Bacteria</taxon>
        <taxon>Pseudomonadati</taxon>
        <taxon>Bacteroidota</taxon>
        <taxon>Flavobacteriia</taxon>
        <taxon>Flavobacteriales</taxon>
        <taxon>Weeksellaceae</taxon>
        <taxon>Elizabethkingia</taxon>
    </lineage>
</organism>
<gene>
    <name evidence="1" type="ORF">BD94_3207</name>
</gene>
<dbReference type="HOGENOM" id="CLU_3232972_0_0_10"/>